<accession>A0ABQ3HNJ2</accession>
<evidence type="ECO:0000313" key="2">
    <source>
        <dbReference type="Proteomes" id="UP000597341"/>
    </source>
</evidence>
<proteinExistence type="predicted"/>
<dbReference type="InterPro" id="IPR039498">
    <property type="entry name" value="NTP_transf_5"/>
</dbReference>
<name>A0ABQ3HNJ2_9ACTN</name>
<dbReference type="Proteomes" id="UP000597341">
    <property type="component" value="Unassembled WGS sequence"/>
</dbReference>
<organism evidence="1 2">
    <name type="scientific">Nocardioides flavus</name>
    <name type="common">ex Wang et al. 2016</name>
    <dbReference type="NCBI Taxonomy" id="2058780"/>
    <lineage>
        <taxon>Bacteria</taxon>
        <taxon>Bacillati</taxon>
        <taxon>Actinomycetota</taxon>
        <taxon>Actinomycetes</taxon>
        <taxon>Propionibacteriales</taxon>
        <taxon>Nocardioidaceae</taxon>
        <taxon>Nocardioides</taxon>
    </lineage>
</organism>
<protein>
    <recommendedName>
        <fullName evidence="3">Nucleotidyltransferase family protein</fullName>
    </recommendedName>
</protein>
<keyword evidence="2" id="KW-1185">Reference proteome</keyword>
<reference evidence="2" key="1">
    <citation type="journal article" date="2019" name="Int. J. Syst. Evol. Microbiol.">
        <title>The Global Catalogue of Microorganisms (GCM) 10K type strain sequencing project: providing services to taxonomists for standard genome sequencing and annotation.</title>
        <authorList>
            <consortium name="The Broad Institute Genomics Platform"/>
            <consortium name="The Broad Institute Genome Sequencing Center for Infectious Disease"/>
            <person name="Wu L."/>
            <person name="Ma J."/>
        </authorList>
    </citation>
    <scope>NUCLEOTIDE SEQUENCE [LARGE SCALE GENOMIC DNA]</scope>
    <source>
        <strain evidence="2">CGMCC 1.12791</strain>
    </source>
</reference>
<dbReference type="EMBL" id="BNAD01000008">
    <property type="protein sequence ID" value="GHE18204.1"/>
    <property type="molecule type" value="Genomic_DNA"/>
</dbReference>
<evidence type="ECO:0000313" key="1">
    <source>
        <dbReference type="EMBL" id="GHE18204.1"/>
    </source>
</evidence>
<evidence type="ECO:0008006" key="3">
    <source>
        <dbReference type="Google" id="ProtNLM"/>
    </source>
</evidence>
<dbReference type="Pfam" id="PF14907">
    <property type="entry name" value="NTP_transf_5"/>
    <property type="match status" value="1"/>
</dbReference>
<comment type="caution">
    <text evidence="1">The sequence shown here is derived from an EMBL/GenBank/DDBJ whole genome shotgun (WGS) entry which is preliminary data.</text>
</comment>
<sequence length="364" mass="39963">MVDVARQRRTMRDVDDMLVPELVDAARFHRIAPLVHVAYRDSAGALAEASRADRVRAITMHVSACDALGEVSTLLADLDWVTFKGPVYSERAHPVPGLRSYNDVDVLLDPFQLRDAAHMLLGAGWRVADYQDMLRNEAVPGEMHWVTPAGVLVDLHWSMVNMASRRRLFAIHTAELLQRRVRVELGSDVVWTLDPVDALVHACVHASLAGANRLIYLIDVERLSLDVVDWNEVVSRAVAWRAQSQVALVLGRSHRVLGAPVPRDLDHRLGLSRMLQSLMAVTDRVAPVETSRRNVGLNKFVARAVRPSGPATAATVALNASRLLRQVTAGGSEPKTGRVRADRACLDAYLAAVESAARVESGLS</sequence>
<gene>
    <name evidence="1" type="ORF">GCM10011376_28140</name>
</gene>